<accession>X1ENM9</accession>
<dbReference type="AlphaFoldDB" id="X1ENM9"/>
<organism evidence="1">
    <name type="scientific">marine sediment metagenome</name>
    <dbReference type="NCBI Taxonomy" id="412755"/>
    <lineage>
        <taxon>unclassified sequences</taxon>
        <taxon>metagenomes</taxon>
        <taxon>ecological metagenomes</taxon>
    </lineage>
</organism>
<evidence type="ECO:0000313" key="1">
    <source>
        <dbReference type="EMBL" id="GAH34956.1"/>
    </source>
</evidence>
<sequence>MNLLKPVDRIYKKLEKVTDKIRFAGHGYKGFFDVVSVDFPELEKLYNFDLSLNEDIGAIKEKVDMLAKALDSDTLLPHLEGFMKSIDEFNEKMVSRDEVITAVSGGK</sequence>
<proteinExistence type="predicted"/>
<comment type="caution">
    <text evidence="1">The sequence shown here is derived from an EMBL/GenBank/DDBJ whole genome shotgun (WGS) entry which is preliminary data.</text>
</comment>
<name>X1ENM9_9ZZZZ</name>
<reference evidence="1" key="1">
    <citation type="journal article" date="2014" name="Front. Microbiol.">
        <title>High frequency of phylogenetically diverse reductive dehalogenase-homologous genes in deep subseafloor sedimentary metagenomes.</title>
        <authorList>
            <person name="Kawai M."/>
            <person name="Futagami T."/>
            <person name="Toyoda A."/>
            <person name="Takaki Y."/>
            <person name="Nishi S."/>
            <person name="Hori S."/>
            <person name="Arai W."/>
            <person name="Tsubouchi T."/>
            <person name="Morono Y."/>
            <person name="Uchiyama I."/>
            <person name="Ito T."/>
            <person name="Fujiyama A."/>
            <person name="Inagaki F."/>
            <person name="Takami H."/>
        </authorList>
    </citation>
    <scope>NUCLEOTIDE SEQUENCE</scope>
    <source>
        <strain evidence="1">Expedition CK06-06</strain>
    </source>
</reference>
<protein>
    <submittedName>
        <fullName evidence="1">Uncharacterized protein</fullName>
    </submittedName>
</protein>
<gene>
    <name evidence="1" type="ORF">S03H2_15657</name>
</gene>
<dbReference type="EMBL" id="BARU01007969">
    <property type="protein sequence ID" value="GAH34956.1"/>
    <property type="molecule type" value="Genomic_DNA"/>
</dbReference>